<keyword evidence="2" id="KW-1133">Transmembrane helix</keyword>
<keyword evidence="2" id="KW-0812">Transmembrane</keyword>
<evidence type="ECO:0000256" key="2">
    <source>
        <dbReference type="SAM" id="Phobius"/>
    </source>
</evidence>
<protein>
    <submittedName>
        <fullName evidence="3">Uncharacterized protein</fullName>
    </submittedName>
</protein>
<name>A0ABN9QWG8_9DINO</name>
<feature type="region of interest" description="Disordered" evidence="1">
    <location>
        <begin position="383"/>
        <end position="422"/>
    </location>
</feature>
<feature type="transmembrane region" description="Helical" evidence="2">
    <location>
        <begin position="83"/>
        <end position="102"/>
    </location>
</feature>
<feature type="transmembrane region" description="Helical" evidence="2">
    <location>
        <begin position="137"/>
        <end position="155"/>
    </location>
</feature>
<proteinExistence type="predicted"/>
<reference evidence="3" key="1">
    <citation type="submission" date="2023-10" db="EMBL/GenBank/DDBJ databases">
        <authorList>
            <person name="Chen Y."/>
            <person name="Shah S."/>
            <person name="Dougan E. K."/>
            <person name="Thang M."/>
            <person name="Chan C."/>
        </authorList>
    </citation>
    <scope>NUCLEOTIDE SEQUENCE [LARGE SCALE GENOMIC DNA]</scope>
</reference>
<evidence type="ECO:0000313" key="3">
    <source>
        <dbReference type="EMBL" id="CAK0809458.1"/>
    </source>
</evidence>
<dbReference type="EMBL" id="CAUYUJ010004417">
    <property type="protein sequence ID" value="CAK0809458.1"/>
    <property type="molecule type" value="Genomic_DNA"/>
</dbReference>
<feature type="compositionally biased region" description="Low complexity" evidence="1">
    <location>
        <begin position="412"/>
        <end position="422"/>
    </location>
</feature>
<evidence type="ECO:0000313" key="4">
    <source>
        <dbReference type="Proteomes" id="UP001189429"/>
    </source>
</evidence>
<comment type="caution">
    <text evidence="3">The sequence shown here is derived from an EMBL/GenBank/DDBJ whole genome shotgun (WGS) entry which is preliminary data.</text>
</comment>
<keyword evidence="2" id="KW-0472">Membrane</keyword>
<feature type="transmembrane region" description="Helical" evidence="2">
    <location>
        <begin position="161"/>
        <end position="180"/>
    </location>
</feature>
<keyword evidence="4" id="KW-1185">Reference proteome</keyword>
<gene>
    <name evidence="3" type="ORF">PCOR1329_LOCUS14704</name>
</gene>
<dbReference type="Proteomes" id="UP001189429">
    <property type="component" value="Unassembled WGS sequence"/>
</dbReference>
<accession>A0ABN9QWG8</accession>
<organism evidence="3 4">
    <name type="scientific">Prorocentrum cordatum</name>
    <dbReference type="NCBI Taxonomy" id="2364126"/>
    <lineage>
        <taxon>Eukaryota</taxon>
        <taxon>Sar</taxon>
        <taxon>Alveolata</taxon>
        <taxon>Dinophyceae</taxon>
        <taxon>Prorocentrales</taxon>
        <taxon>Prorocentraceae</taxon>
        <taxon>Prorocentrum</taxon>
    </lineage>
</organism>
<sequence length="588" mass="64376">MHPLSPGDDVKRALFVAGCVYLLLGACVLLSSLAQELLQRMVVPLRQARGPLETDWKDEGMNSDAQQAAQEFQRTKLSLIKPLLPIAHFASMICVAAMWWGGTLPTSFLQNCSALANATIWMAIWKFPSALTPGSANWIYSAMMAILSATVWPIAVSADAVMMYAGATWVVALGLSIAFLNPWLNAVWIFVINAMCCLSLVVGQRGSGQCASADPLRGSLQLSTISVVTVLCIFVFDRLLYQLTRLELEAQSSRNELGATQSVLRSICDVVVVVDHALQLREDSPGLRNMLLLNQRQSVRQEDVRSFLASAEDRAKFDEQMAAATVAGQPVSKPPRLSVAFHVSMKDSAGITLEVELFVVGFLEENQQFYLVGIREQQSGERAAELPRYEGKAGPLLPNGLPYDEGDERVRSSSSLSSGSSSARTLEDANVSACVDLLSPAWKIDCVTSAFQTHMRLSEEDDGFLTLVNISQRKRLISFVQSAYFQHEDRVAPATATLGDPILLRSAYMRRRNLCLCASLELDWCPSPCPLSQGNQILVRMTLVEISWVSSRRYGPRAMGDGHPHATPRSLKVSAAVPSIPRNLEVTV</sequence>
<feature type="transmembrane region" description="Helical" evidence="2">
    <location>
        <begin position="12"/>
        <end position="31"/>
    </location>
</feature>
<evidence type="ECO:0000256" key="1">
    <source>
        <dbReference type="SAM" id="MobiDB-lite"/>
    </source>
</evidence>